<evidence type="ECO:0000313" key="4">
    <source>
        <dbReference type="Proteomes" id="UP001358614"/>
    </source>
</evidence>
<accession>A0AAX4KWN6</accession>
<evidence type="ECO:0008006" key="5">
    <source>
        <dbReference type="Google" id="ProtNLM"/>
    </source>
</evidence>
<dbReference type="RefSeq" id="XP_066088496.1">
    <property type="nucleotide sequence ID" value="XM_066232399.1"/>
</dbReference>
<protein>
    <recommendedName>
        <fullName evidence="5">Phosphoglycerate mutase</fullName>
    </recommendedName>
</protein>
<evidence type="ECO:0000313" key="3">
    <source>
        <dbReference type="EMBL" id="WWD10529.1"/>
    </source>
</evidence>
<keyword evidence="2" id="KW-0732">Signal</keyword>
<gene>
    <name evidence="3" type="ORF">V865_008665</name>
</gene>
<feature type="signal peptide" evidence="2">
    <location>
        <begin position="1"/>
        <end position="24"/>
    </location>
</feature>
<feature type="chain" id="PRO_5043915267" description="Phosphoglycerate mutase" evidence="2">
    <location>
        <begin position="25"/>
        <end position="322"/>
    </location>
</feature>
<evidence type="ECO:0000256" key="1">
    <source>
        <dbReference type="SAM" id="MobiDB-lite"/>
    </source>
</evidence>
<evidence type="ECO:0000256" key="2">
    <source>
        <dbReference type="SAM" id="SignalP"/>
    </source>
</evidence>
<dbReference type="EMBL" id="CP144091">
    <property type="protein sequence ID" value="WWD10529.1"/>
    <property type="molecule type" value="Genomic_DNA"/>
</dbReference>
<feature type="region of interest" description="Disordered" evidence="1">
    <location>
        <begin position="97"/>
        <end position="141"/>
    </location>
</feature>
<dbReference type="Proteomes" id="UP001358614">
    <property type="component" value="Chromosome 3"/>
</dbReference>
<dbReference type="AlphaFoldDB" id="A0AAX4KWN6"/>
<name>A0AAX4KWN6_9TREE</name>
<reference evidence="3 4" key="1">
    <citation type="submission" date="2024-01" db="EMBL/GenBank/DDBJ databases">
        <title>Comparative genomics of Cryptococcus and Kwoniella reveals pathogenesis evolution and contrasting modes of karyotype evolution via chromosome fusion or intercentromeric recombination.</title>
        <authorList>
            <person name="Coelho M.A."/>
            <person name="David-Palma M."/>
            <person name="Shea T."/>
            <person name="Bowers K."/>
            <person name="McGinley-Smith S."/>
            <person name="Mohammad A.W."/>
            <person name="Gnirke A."/>
            <person name="Yurkov A.M."/>
            <person name="Nowrousian M."/>
            <person name="Sun S."/>
            <person name="Cuomo C.A."/>
            <person name="Heitman J."/>
        </authorList>
    </citation>
    <scope>NUCLEOTIDE SEQUENCE [LARGE SCALE GENOMIC DNA]</scope>
    <source>
        <strain evidence="3 4">PYCC6329</strain>
    </source>
</reference>
<dbReference type="GeneID" id="91107466"/>
<organism evidence="3 4">
    <name type="scientific">Kwoniella europaea PYCC6329</name>
    <dbReference type="NCBI Taxonomy" id="1423913"/>
    <lineage>
        <taxon>Eukaryota</taxon>
        <taxon>Fungi</taxon>
        <taxon>Dikarya</taxon>
        <taxon>Basidiomycota</taxon>
        <taxon>Agaricomycotina</taxon>
        <taxon>Tremellomycetes</taxon>
        <taxon>Tremellales</taxon>
        <taxon>Cryptococcaceae</taxon>
        <taxon>Kwoniella</taxon>
    </lineage>
</organism>
<proteinExistence type="predicted"/>
<sequence length="322" mass="35020">MKLALATSLSLFVALMLVTSRSSAAPSTSSSSITGNHMKPSFPNRVILIRHAEKGFSPAVSDANSVDRAPSDSKASSSEKESRWSWLWGIPSRLPWASAPLDRGPPGDDRGRGPPGRGGGGPGGPRWPGRGKFPNGLSEKGKERAQYIRTYFGNDSEFDIGLIFAAPREGEGQKEAERTYATVAPLAKDLGLEINIACANSAASCILQYVQEFAQASNADILISWKHRDLNTIATALGATNAHRIYPDERNDVVWIMSNGQIVEKRSMHCPGLDDDRVDKGDPDLEVEQPRDSLSWTEWLSSWAGLKYIWGAQRKVVTADSL</sequence>
<feature type="compositionally biased region" description="Gly residues" evidence="1">
    <location>
        <begin position="113"/>
        <end position="126"/>
    </location>
</feature>
<dbReference type="KEGG" id="ker:91107466"/>
<keyword evidence="4" id="KW-1185">Reference proteome</keyword>